<gene>
    <name evidence="1" type="ORF">NE535_06500</name>
</gene>
<comment type="caution">
    <text evidence="1">The sequence shown here is derived from an EMBL/GenBank/DDBJ whole genome shotgun (WGS) entry which is preliminary data.</text>
</comment>
<sequence length="1039" mass="115931">MIKGIFTVKRLLLFFLLMFIGAGWYVSQNIHPISVKVLNKLLAPYDIQVLNLDSQFVSINQLQIPRLILQIEDSYIAIQGFELRLTDTLAIVQKQQLAPSDIIKLTSQSVYIDLGASFFNRQRQQKTESSAVWQLVFNQIPNIDLGEVLINLPSIPETDVIAGNDSAKSAAVSFRHSLKMDKLTLNNQGDLNTRWRFDNNELFNLQAQLKPNSVTLTSTLDLEQSQLGLNAFSSYLTAALHKLSLQDKEPAINSIIVQLEQQLAQTLSPINQQKINIKGEWHTTTHFDLADGEMTSSNHFTSLKVHSALYPSLKFELQDEFTIKLTVKEQLIPVTIGETLQMAYGAKVDIAPFTQQFTFEHIQLNQFFNRFLTTAEANQFTEFIKGLLLPNIDDNPAQVTLSASLPEQSTLWLPLIRAAQSHTSVPDLSHTLPVTFSTPKMSANLAGITFKNQFSLAKLKVNSLGEVYFALSSELAVAQPTDIVSLLSPLQAEPLSLSLPVDELTLDHGVMVIAGDYQREWVNSGFEEVITLLPSSKMILNQLQVAKTTQNDAGSNTQKMTSDHADIRLNQISKIMANHNNVQLNISPVQATFTKVTSLFSTPVAKQQINADKAQFSWQALTAYSLSLNTNLPLTEQLLAHSSNHSLDTHIEQLKVTKTPLKQRKQTLLNLNQLTINQQFNIHNGLIQSDDKWQFDTIHASSQHFFQPKLFSLAGQWQLETNITDALPTITKNQKLPSGLNIAGLMKLASSFSMSQREGINYFEMLIQPDIDKLNIDYIDQYIADTNINTECKFNWQQAMTETDSYSQLSCPETHINIANGRSGLIFKDVNIQANVALAIDPNKPVNNWLQKLTGLSHTDISMTLSGDALGGQFFIPEFVFKLQDRSHGYLLLQGLSLEQLLAQQPQVGVYANGTFDGVLPAEFIDGKLSITGGHLAARAPGGLIEVANSEAIEQLKQTQPYLGLVFDALEHLNYQQLAGTLDMQNNGDAQFNIAVKGKSRDIERPIHLNYAHEENLIQLYRSTQIGNQLQSNIEKSVK</sequence>
<organism evidence="1 2">
    <name type="scientific">Shewanella holmiensis</name>
    <dbReference type="NCBI Taxonomy" id="2952222"/>
    <lineage>
        <taxon>Bacteria</taxon>
        <taxon>Pseudomonadati</taxon>
        <taxon>Pseudomonadota</taxon>
        <taxon>Gammaproteobacteria</taxon>
        <taxon>Alteromonadales</taxon>
        <taxon>Shewanellaceae</taxon>
        <taxon>Shewanella</taxon>
    </lineage>
</organism>
<evidence type="ECO:0000313" key="2">
    <source>
        <dbReference type="Proteomes" id="UP001155546"/>
    </source>
</evidence>
<dbReference type="AlphaFoldDB" id="A0A9X3AVI9"/>
<dbReference type="RefSeq" id="WP_261297851.1">
    <property type="nucleotide sequence ID" value="NZ_JAMTCD010000006.1"/>
</dbReference>
<keyword evidence="2" id="KW-1185">Reference proteome</keyword>
<dbReference type="Proteomes" id="UP001155546">
    <property type="component" value="Unassembled WGS sequence"/>
</dbReference>
<proteinExistence type="predicted"/>
<dbReference type="Pfam" id="PF11739">
    <property type="entry name" value="YdbH-like"/>
    <property type="match status" value="1"/>
</dbReference>
<accession>A0A9X3AVI9</accession>
<protein>
    <submittedName>
        <fullName evidence="1">YdbH domain-containing protein</fullName>
    </submittedName>
</protein>
<evidence type="ECO:0000313" key="1">
    <source>
        <dbReference type="EMBL" id="MCT7941448.1"/>
    </source>
</evidence>
<dbReference type="InterPro" id="IPR021730">
    <property type="entry name" value="YdbH"/>
</dbReference>
<reference evidence="1" key="1">
    <citation type="journal article" date="2023" name="Int. J. Syst. Evol. Microbiol.">
        <title>&lt;i&gt;Shewanella septentrionalis&lt;/i&gt; sp. nov. and &lt;i&gt;Shewanella holmiensis&lt;/i&gt; sp. nov., isolated from Baltic Sea water and sediments.</title>
        <authorList>
            <person name="Martin-Rodriguez A.J."/>
            <person name="Thorell K."/>
            <person name="Joffre E."/>
            <person name="Jensie-Markopoulos S."/>
            <person name="Moore E.R.B."/>
            <person name="Sjoling A."/>
        </authorList>
    </citation>
    <scope>NUCLEOTIDE SEQUENCE</scope>
    <source>
        <strain evidence="1">SP1S2-7</strain>
    </source>
</reference>
<dbReference type="EMBL" id="JAMTCD010000006">
    <property type="protein sequence ID" value="MCT7941448.1"/>
    <property type="molecule type" value="Genomic_DNA"/>
</dbReference>
<name>A0A9X3AVI9_9GAMM</name>